<dbReference type="GO" id="GO:0034257">
    <property type="term" value="F:nicotinamide riboside transmembrane transporter activity"/>
    <property type="evidence" value="ECO:0007669"/>
    <property type="project" value="InterPro"/>
</dbReference>
<evidence type="ECO:0000313" key="12">
    <source>
        <dbReference type="EMBL" id="MFA1771938.1"/>
    </source>
</evidence>
<evidence type="ECO:0000256" key="4">
    <source>
        <dbReference type="ARBA" id="ARBA00017522"/>
    </source>
</evidence>
<organism evidence="11 13">
    <name type="scientific">Rufibacter glacialis</name>
    <dbReference type="NCBI Taxonomy" id="1259555"/>
    <lineage>
        <taxon>Bacteria</taxon>
        <taxon>Pseudomonadati</taxon>
        <taxon>Bacteroidota</taxon>
        <taxon>Cytophagia</taxon>
        <taxon>Cytophagales</taxon>
        <taxon>Hymenobacteraceae</taxon>
        <taxon>Rufibacter</taxon>
    </lineage>
</organism>
<feature type="transmembrane region" description="Helical" evidence="10">
    <location>
        <begin position="173"/>
        <end position="190"/>
    </location>
</feature>
<feature type="transmembrane region" description="Helical" evidence="10">
    <location>
        <begin position="38"/>
        <end position="55"/>
    </location>
</feature>
<evidence type="ECO:0000256" key="8">
    <source>
        <dbReference type="ARBA" id="ARBA00022989"/>
    </source>
</evidence>
<keyword evidence="14" id="KW-1185">Reference proteome</keyword>
<comment type="caution">
    <text evidence="11">The sequence shown here is derived from an EMBL/GenBank/DDBJ whole genome shotgun (WGS) entry which is preliminary data.</text>
</comment>
<dbReference type="RefSeq" id="WP_149097007.1">
    <property type="nucleotide sequence ID" value="NZ_BMMG01000001.1"/>
</dbReference>
<dbReference type="GO" id="GO:0005886">
    <property type="term" value="C:plasma membrane"/>
    <property type="evidence" value="ECO:0007669"/>
    <property type="project" value="UniProtKB-SubCell"/>
</dbReference>
<comment type="subcellular location">
    <subcellularLocation>
        <location evidence="2">Cell membrane</location>
        <topology evidence="2">Multi-pass membrane protein</topology>
    </subcellularLocation>
</comment>
<dbReference type="AlphaFoldDB" id="A0A5M8QQV4"/>
<evidence type="ECO:0000256" key="10">
    <source>
        <dbReference type="SAM" id="Phobius"/>
    </source>
</evidence>
<dbReference type="OrthoDB" id="9791248at2"/>
<evidence type="ECO:0000256" key="6">
    <source>
        <dbReference type="ARBA" id="ARBA00022475"/>
    </source>
</evidence>
<keyword evidence="9 10" id="KW-0472">Membrane</keyword>
<comment type="similarity">
    <text evidence="3">Belongs to the nicotinamide ribonucleoside (NR) uptake permease (TC 4.B.1) family.</text>
</comment>
<reference evidence="11 13" key="1">
    <citation type="submission" date="2019-07" db="EMBL/GenBank/DDBJ databases">
        <authorList>
            <person name="Qu J.-H."/>
        </authorList>
    </citation>
    <scope>NUCLEOTIDE SEQUENCE [LARGE SCALE GENOMIC DNA]</scope>
    <source>
        <strain evidence="11 13">MDT1-10-3</strain>
    </source>
</reference>
<dbReference type="Proteomes" id="UP000323866">
    <property type="component" value="Unassembled WGS sequence"/>
</dbReference>
<dbReference type="Proteomes" id="UP001570846">
    <property type="component" value="Unassembled WGS sequence"/>
</dbReference>
<reference evidence="11 13" key="2">
    <citation type="submission" date="2019-09" db="EMBL/GenBank/DDBJ databases">
        <title>A bacterium isolated from glacier soil.</title>
        <authorList>
            <person name="Liu Q."/>
        </authorList>
    </citation>
    <scope>NUCLEOTIDE SEQUENCE [LARGE SCALE GENOMIC DNA]</scope>
    <source>
        <strain evidence="11 13">MDT1-10-3</strain>
    </source>
</reference>
<accession>A0A5M8QQV4</accession>
<evidence type="ECO:0000313" key="14">
    <source>
        <dbReference type="Proteomes" id="UP001570846"/>
    </source>
</evidence>
<keyword evidence="6" id="KW-1003">Cell membrane</keyword>
<evidence type="ECO:0000256" key="5">
    <source>
        <dbReference type="ARBA" id="ARBA00022448"/>
    </source>
</evidence>
<reference evidence="12 14" key="3">
    <citation type="submission" date="2024-08" db="EMBL/GenBank/DDBJ databases">
        <authorList>
            <person name="Wei W."/>
        </authorList>
    </citation>
    <scope>NUCLEOTIDE SEQUENCE [LARGE SCALE GENOMIC DNA]</scope>
    <source>
        <strain evidence="12 14">XU2</strain>
    </source>
</reference>
<feature type="transmembrane region" description="Helical" evidence="10">
    <location>
        <begin position="98"/>
        <end position="118"/>
    </location>
</feature>
<gene>
    <name evidence="12" type="primary">pnuC</name>
    <name evidence="12" type="ORF">ACD591_11605</name>
    <name evidence="11" type="ORF">FOE74_02470</name>
</gene>
<dbReference type="Pfam" id="PF04973">
    <property type="entry name" value="NMN_transporter"/>
    <property type="match status" value="1"/>
</dbReference>
<feature type="transmembrane region" description="Helical" evidence="10">
    <location>
        <begin position="61"/>
        <end position="78"/>
    </location>
</feature>
<keyword evidence="8 10" id="KW-1133">Transmembrane helix</keyword>
<dbReference type="PANTHER" id="PTHR36122">
    <property type="entry name" value="NICOTINAMIDE RIBOSIDE TRANSPORTER PNUC"/>
    <property type="match status" value="1"/>
</dbReference>
<keyword evidence="7 10" id="KW-0812">Transmembrane</keyword>
<protein>
    <recommendedName>
        <fullName evidence="4">Nicotinamide riboside transporter PnuC</fullName>
    </recommendedName>
</protein>
<name>A0A5M8QQV4_9BACT</name>
<evidence type="ECO:0000256" key="2">
    <source>
        <dbReference type="ARBA" id="ARBA00004651"/>
    </source>
</evidence>
<keyword evidence="5" id="KW-0813">Transport</keyword>
<sequence>MDFLSPSQWDLDTITEVVGVVTGLLCVWLAARQNIWTFPTALISVTLYIVIFYEARLYADMGLQVMFAGLNFYGWYLWLYKGNQREERPVTRTTRRQWAYLLVFVPLFTVGLGTFLHQNTDADLAFWDAGTTAVSLGAQWLMSRKKLENWLIWIVVDAVYVPIYLYKELYPTAGLYFLYLGLAWWGYLDWKKSMANPSQEIAV</sequence>
<feature type="transmembrane region" description="Helical" evidence="10">
    <location>
        <begin position="13"/>
        <end position="31"/>
    </location>
</feature>
<dbReference type="EMBL" id="JBGOGF010000006">
    <property type="protein sequence ID" value="MFA1771938.1"/>
    <property type="molecule type" value="Genomic_DNA"/>
</dbReference>
<dbReference type="EMBL" id="VKKZ01000010">
    <property type="protein sequence ID" value="KAA6437384.1"/>
    <property type="molecule type" value="Genomic_DNA"/>
</dbReference>
<evidence type="ECO:0000256" key="1">
    <source>
        <dbReference type="ARBA" id="ARBA00002672"/>
    </source>
</evidence>
<comment type="function">
    <text evidence="1">Required for nicotinamide riboside transport across the inner membrane.</text>
</comment>
<evidence type="ECO:0000256" key="3">
    <source>
        <dbReference type="ARBA" id="ARBA00006669"/>
    </source>
</evidence>
<evidence type="ECO:0000256" key="9">
    <source>
        <dbReference type="ARBA" id="ARBA00023136"/>
    </source>
</evidence>
<proteinExistence type="inferred from homology"/>
<evidence type="ECO:0000313" key="13">
    <source>
        <dbReference type="Proteomes" id="UP000323866"/>
    </source>
</evidence>
<evidence type="ECO:0000256" key="7">
    <source>
        <dbReference type="ARBA" id="ARBA00022692"/>
    </source>
</evidence>
<dbReference type="InterPro" id="IPR006419">
    <property type="entry name" value="NMN_transpt_PnuC"/>
</dbReference>
<dbReference type="PANTHER" id="PTHR36122:SF2">
    <property type="entry name" value="NICOTINAMIDE RIBOSIDE TRANSPORTER PNUC"/>
    <property type="match status" value="1"/>
</dbReference>
<evidence type="ECO:0000313" key="11">
    <source>
        <dbReference type="EMBL" id="KAA6437384.1"/>
    </source>
</evidence>
<dbReference type="NCBIfam" id="TIGR01528">
    <property type="entry name" value="NMN_trans_PnuC"/>
    <property type="match status" value="1"/>
</dbReference>